<evidence type="ECO:0000256" key="1">
    <source>
        <dbReference type="SAM" id="Coils"/>
    </source>
</evidence>
<reference evidence="2 3" key="1">
    <citation type="journal article" date="2019" name="Nat. Plants">
        <title>Stout camphor tree genome fills gaps in understanding of flowering plant genome evolution.</title>
        <authorList>
            <person name="Chaw S.M."/>
            <person name="Liu Y.C."/>
            <person name="Wu Y.W."/>
            <person name="Wang H.Y."/>
            <person name="Lin C.I."/>
            <person name="Wu C.S."/>
            <person name="Ke H.M."/>
            <person name="Chang L.Y."/>
            <person name="Hsu C.Y."/>
            <person name="Yang H.T."/>
            <person name="Sudianto E."/>
            <person name="Hsu M.H."/>
            <person name="Wu K.P."/>
            <person name="Wang L.N."/>
            <person name="Leebens-Mack J.H."/>
            <person name="Tsai I.J."/>
        </authorList>
    </citation>
    <scope>NUCLEOTIDE SEQUENCE [LARGE SCALE GENOMIC DNA]</scope>
    <source>
        <strain evidence="3">cv. Chaw 1501</strain>
        <tissue evidence="2">Young leaves</tissue>
    </source>
</reference>
<sequence length="368" mass="42078">MNEENAKCFIFPHLHLLLCKKGFIVFGMSVSERGSSSSARDFDPLLKDLTEKKLSFRRNVVSLATELKDARSRLASKEESFAQEALIRQVAETKAKGMEEEICSLRKSLEERTGQLQASTSNVEQYLKELDNVRSQLSATKATADASAASAQSAQLQCLALVKELDEKNSSLKEHEDRVNRLGEQLDTLQKNLQSREVSQKQLKDEVLRIEQEIMQAVAKSGAKKDCELRKILDEVSPKNFEKINKHLSAKDEEIARLRDEIKVMSAHWKLKTKELESQLEKHRRADQELKKRVLKLEFCLQEARSQTRKLQRMGERRDKALKELRDQLAMKQQGGGGNLDKQNFWESSSFKIIVSMSMLVLVVFAKR</sequence>
<comment type="caution">
    <text evidence="2">The sequence shown here is derived from an EMBL/GenBank/DDBJ whole genome shotgun (WGS) entry which is preliminary data.</text>
</comment>
<accession>A0A443PWN1</accession>
<dbReference type="AlphaFoldDB" id="A0A443PWN1"/>
<dbReference type="OrthoDB" id="1912966at2759"/>
<proteinExistence type="predicted"/>
<protein>
    <submittedName>
        <fullName evidence="2">Nuclear envelope-associated protein 2-like protein isoform X1</fullName>
    </submittedName>
</protein>
<feature type="coiled-coil region" evidence="1">
    <location>
        <begin position="116"/>
        <end position="293"/>
    </location>
</feature>
<dbReference type="PANTHER" id="PTHR48145">
    <property type="entry name" value="NUCLEAR ENVELOPE-ASSOCIATED PROTEIN 1"/>
    <property type="match status" value="1"/>
</dbReference>
<dbReference type="EMBL" id="QPKB01000011">
    <property type="protein sequence ID" value="RWR95168.1"/>
    <property type="molecule type" value="Genomic_DNA"/>
</dbReference>
<dbReference type="Proteomes" id="UP000283530">
    <property type="component" value="Unassembled WGS sequence"/>
</dbReference>
<dbReference type="PANTHER" id="PTHR48145:SF5">
    <property type="entry name" value="NUCLEAR ENVELOPE-ASSOCIATED PROTEIN 2"/>
    <property type="match status" value="1"/>
</dbReference>
<dbReference type="Gene3D" id="1.20.5.170">
    <property type="match status" value="1"/>
</dbReference>
<name>A0A443PWN1_9MAGN</name>
<dbReference type="STRING" id="337451.A0A443PWN1"/>
<gene>
    <name evidence="2" type="ORF">CKAN_02449900</name>
</gene>
<keyword evidence="1" id="KW-0175">Coiled coil</keyword>
<evidence type="ECO:0000313" key="2">
    <source>
        <dbReference type="EMBL" id="RWR95168.1"/>
    </source>
</evidence>
<dbReference type="InterPro" id="IPR049932">
    <property type="entry name" value="NEAP1-4"/>
</dbReference>
<evidence type="ECO:0000313" key="3">
    <source>
        <dbReference type="Proteomes" id="UP000283530"/>
    </source>
</evidence>
<organism evidence="2 3">
    <name type="scientific">Cinnamomum micranthum f. kanehirae</name>
    <dbReference type="NCBI Taxonomy" id="337451"/>
    <lineage>
        <taxon>Eukaryota</taxon>
        <taxon>Viridiplantae</taxon>
        <taxon>Streptophyta</taxon>
        <taxon>Embryophyta</taxon>
        <taxon>Tracheophyta</taxon>
        <taxon>Spermatophyta</taxon>
        <taxon>Magnoliopsida</taxon>
        <taxon>Magnoliidae</taxon>
        <taxon>Laurales</taxon>
        <taxon>Lauraceae</taxon>
        <taxon>Cinnamomum</taxon>
    </lineage>
</organism>
<keyword evidence="3" id="KW-1185">Reference proteome</keyword>